<evidence type="ECO:0000313" key="2">
    <source>
        <dbReference type="EMBL" id="CAD7224022.1"/>
    </source>
</evidence>
<dbReference type="Pfam" id="PF06031">
    <property type="entry name" value="SERTA"/>
    <property type="match status" value="1"/>
</dbReference>
<proteinExistence type="predicted"/>
<dbReference type="PANTHER" id="PTHR16277:SF7">
    <property type="entry name" value="RE12330P"/>
    <property type="match status" value="1"/>
</dbReference>
<dbReference type="InterPro" id="IPR009263">
    <property type="entry name" value="SERTA_dom"/>
</dbReference>
<reference evidence="2" key="1">
    <citation type="submission" date="2020-11" db="EMBL/GenBank/DDBJ databases">
        <authorList>
            <person name="Tran Van P."/>
        </authorList>
    </citation>
    <scope>NUCLEOTIDE SEQUENCE</scope>
</reference>
<accession>A0A7R8W7U7</accession>
<feature type="compositionally biased region" description="Pro residues" evidence="1">
    <location>
        <begin position="309"/>
        <end position="319"/>
    </location>
</feature>
<feature type="compositionally biased region" description="Pro residues" evidence="1">
    <location>
        <begin position="249"/>
        <end position="267"/>
    </location>
</feature>
<feature type="region of interest" description="Disordered" evidence="1">
    <location>
        <begin position="243"/>
        <end position="283"/>
    </location>
</feature>
<organism evidence="2">
    <name type="scientific">Cyprideis torosa</name>
    <dbReference type="NCBI Taxonomy" id="163714"/>
    <lineage>
        <taxon>Eukaryota</taxon>
        <taxon>Metazoa</taxon>
        <taxon>Ecdysozoa</taxon>
        <taxon>Arthropoda</taxon>
        <taxon>Crustacea</taxon>
        <taxon>Oligostraca</taxon>
        <taxon>Ostracoda</taxon>
        <taxon>Podocopa</taxon>
        <taxon>Podocopida</taxon>
        <taxon>Cytherocopina</taxon>
        <taxon>Cytheroidea</taxon>
        <taxon>Cytherideidae</taxon>
        <taxon>Cyprideis</taxon>
    </lineage>
</organism>
<gene>
    <name evidence="2" type="ORF">CTOB1V02_LOCUS1992</name>
</gene>
<feature type="region of interest" description="Disordered" evidence="1">
    <location>
        <begin position="1"/>
        <end position="26"/>
    </location>
</feature>
<protein>
    <submittedName>
        <fullName evidence="2">Uncharacterized protein</fullName>
    </submittedName>
</protein>
<dbReference type="EMBL" id="OB660293">
    <property type="protein sequence ID" value="CAD7224022.1"/>
    <property type="molecule type" value="Genomic_DNA"/>
</dbReference>
<sequence>MDCSDEHKQVAISSSPPAGRLPAYGDEDGRKAASLAVALGEWKAREAAGWKGMRIDAKGVGMRLGGDTKRTGQRLVNGTKMGVLTPEPCLKRKFLVEGGIEEEGDQQRKCPRISRVPPPRVRRCNGFTGLRGYLLNPKCSEDVVMSPLELIEDDFALPPAKPNPVSPVPTPQAVEESGKSYLELGAPRPNMKPFRAYSQQRLLVLNLSMCKLSKYRQVPDLSLHRSVLICNTLKRIEKEMEREGMRLQNPPPSPTFDPPPPSTPPPTDFEERDRGSNPVHGVNGGGINWSSVLSLSSQPGEDLYERSPWSPPPPAPPEDSFPEWRITTQLGEDWIPSSKNDYSCGGEDFEHLMRTALVYMASGCRDPGSHGTFHQHSSNASSSGRVNLCSREARKEAELKQVSALRSAYCHHWDEQRTVITGMNSVLSSLE</sequence>
<dbReference type="PANTHER" id="PTHR16277">
    <property type="entry name" value="CELL DIVISION CYCLE ASSOCIATED PROTEIN 4/SERTA DOMAIN-CONTAINING PROTEIN 2"/>
    <property type="match status" value="1"/>
</dbReference>
<dbReference type="PROSITE" id="PS51053">
    <property type="entry name" value="SERTA"/>
    <property type="match status" value="1"/>
</dbReference>
<dbReference type="OrthoDB" id="6382806at2759"/>
<feature type="region of interest" description="Disordered" evidence="1">
    <location>
        <begin position="299"/>
        <end position="322"/>
    </location>
</feature>
<evidence type="ECO:0000256" key="1">
    <source>
        <dbReference type="SAM" id="MobiDB-lite"/>
    </source>
</evidence>
<dbReference type="InterPro" id="IPR052262">
    <property type="entry name" value="E2F-SERTA_domain_protein"/>
</dbReference>
<name>A0A7R8W7U7_9CRUS</name>
<dbReference type="GO" id="GO:0005634">
    <property type="term" value="C:nucleus"/>
    <property type="evidence" value="ECO:0007669"/>
    <property type="project" value="TreeGrafter"/>
</dbReference>
<dbReference type="AlphaFoldDB" id="A0A7R8W7U7"/>